<organism evidence="8 9">
    <name type="scientific">Patiria miniata</name>
    <name type="common">Bat star</name>
    <name type="synonym">Asterina miniata</name>
    <dbReference type="NCBI Taxonomy" id="46514"/>
    <lineage>
        <taxon>Eukaryota</taxon>
        <taxon>Metazoa</taxon>
        <taxon>Echinodermata</taxon>
        <taxon>Eleutherozoa</taxon>
        <taxon>Asterozoa</taxon>
        <taxon>Asteroidea</taxon>
        <taxon>Valvatacea</taxon>
        <taxon>Valvatida</taxon>
        <taxon>Asterinidae</taxon>
        <taxon>Patiria</taxon>
    </lineage>
</organism>
<dbReference type="GeneID" id="119737531"/>
<evidence type="ECO:0000256" key="4">
    <source>
        <dbReference type="ARBA" id="ARBA00023212"/>
    </source>
</evidence>
<dbReference type="OMA" id="MFRNNTF"/>
<dbReference type="RefSeq" id="XP_038067888.1">
    <property type="nucleotide sequence ID" value="XM_038211960.1"/>
</dbReference>
<comment type="subcellular location">
    <subcellularLocation>
        <location evidence="1">Cell projection</location>
        <location evidence="1">Cilium</location>
    </subcellularLocation>
    <subcellularLocation>
        <location evidence="2">Cytoplasm</location>
        <location evidence="2">Cytoskeleton</location>
    </subcellularLocation>
</comment>
<dbReference type="GO" id="GO:0035082">
    <property type="term" value="P:axoneme assembly"/>
    <property type="evidence" value="ECO:0007669"/>
    <property type="project" value="InterPro"/>
</dbReference>
<keyword evidence="4" id="KW-0206">Cytoskeleton</keyword>
<dbReference type="OrthoDB" id="546383at2759"/>
<evidence type="ECO:0000256" key="1">
    <source>
        <dbReference type="ARBA" id="ARBA00004138"/>
    </source>
</evidence>
<evidence type="ECO:0000256" key="2">
    <source>
        <dbReference type="ARBA" id="ARBA00004245"/>
    </source>
</evidence>
<dbReference type="InterPro" id="IPR026507">
    <property type="entry name" value="PIRC1/2"/>
</dbReference>
<keyword evidence="9" id="KW-1185">Reference proteome</keyword>
<evidence type="ECO:0000256" key="3">
    <source>
        <dbReference type="ARBA" id="ARBA00022490"/>
    </source>
</evidence>
<accession>A0A914AW16</accession>
<comment type="similarity">
    <text evidence="6">Belongs to the PIERCE1 family.</text>
</comment>
<dbReference type="Proteomes" id="UP000887568">
    <property type="component" value="Unplaced"/>
</dbReference>
<dbReference type="Pfam" id="PF14892">
    <property type="entry name" value="PIRC1_2"/>
    <property type="match status" value="1"/>
</dbReference>
<reference evidence="8" key="1">
    <citation type="submission" date="2022-11" db="UniProtKB">
        <authorList>
            <consortium name="EnsemblMetazoa"/>
        </authorList>
    </citation>
    <scope>IDENTIFICATION</scope>
</reference>
<name>A0A914AW16_PATMI</name>
<dbReference type="GO" id="GO:0005879">
    <property type="term" value="C:axonemal microtubule"/>
    <property type="evidence" value="ECO:0007669"/>
    <property type="project" value="InterPro"/>
</dbReference>
<dbReference type="EnsemblMetazoa" id="XM_038211960.1">
    <property type="protein sequence ID" value="XP_038067888.1"/>
    <property type="gene ID" value="LOC119737531"/>
</dbReference>
<evidence type="ECO:0000313" key="8">
    <source>
        <dbReference type="EnsemblMetazoa" id="XP_038067888.1"/>
    </source>
</evidence>
<sequence>MAAAENRLNLPEEMQNPASEQTDQMPDTTQTAPAARPQGEQTSDFYRTDNIPDRFQNPDCFEGYGSQPQNPMYRTTNMTYGNRDPTVHTMPTTFRARSQKFSVHLGTCGMYRNQGLNTALDQSKV</sequence>
<dbReference type="AlphaFoldDB" id="A0A914AW16"/>
<evidence type="ECO:0000313" key="9">
    <source>
        <dbReference type="Proteomes" id="UP000887568"/>
    </source>
</evidence>
<keyword evidence="5" id="KW-0966">Cell projection</keyword>
<protein>
    <submittedName>
        <fullName evidence="8">Uncharacterized protein</fullName>
    </submittedName>
</protein>
<evidence type="ECO:0000256" key="6">
    <source>
        <dbReference type="ARBA" id="ARBA00038014"/>
    </source>
</evidence>
<evidence type="ECO:0000256" key="7">
    <source>
        <dbReference type="SAM" id="MobiDB-lite"/>
    </source>
</evidence>
<feature type="compositionally biased region" description="Polar residues" evidence="7">
    <location>
        <begin position="66"/>
        <end position="80"/>
    </location>
</feature>
<proteinExistence type="inferred from homology"/>
<feature type="region of interest" description="Disordered" evidence="7">
    <location>
        <begin position="1"/>
        <end position="85"/>
    </location>
</feature>
<evidence type="ECO:0000256" key="5">
    <source>
        <dbReference type="ARBA" id="ARBA00023273"/>
    </source>
</evidence>
<keyword evidence="3" id="KW-0963">Cytoplasm</keyword>
<feature type="compositionally biased region" description="Polar residues" evidence="7">
    <location>
        <begin position="16"/>
        <end position="32"/>
    </location>
</feature>
<dbReference type="PANTHER" id="PTHR20899:SF1">
    <property type="entry name" value="PIERCER OF MICROTUBULE WALL 1 PROTEIN"/>
    <property type="match status" value="1"/>
</dbReference>
<dbReference type="PANTHER" id="PTHR20899">
    <property type="entry name" value="PIERCE HOMOLOG"/>
    <property type="match status" value="1"/>
</dbReference>